<dbReference type="InterPro" id="IPR000683">
    <property type="entry name" value="Gfo/Idh/MocA-like_OxRdtase_N"/>
</dbReference>
<evidence type="ECO:0000259" key="1">
    <source>
        <dbReference type="Pfam" id="PF01408"/>
    </source>
</evidence>
<accession>A0A848M2J2</accession>
<dbReference type="Proteomes" id="UP000565468">
    <property type="component" value="Unassembled WGS sequence"/>
</dbReference>
<dbReference type="Gene3D" id="3.40.50.720">
    <property type="entry name" value="NAD(P)-binding Rossmann-like Domain"/>
    <property type="match status" value="1"/>
</dbReference>
<evidence type="ECO:0000313" key="4">
    <source>
        <dbReference type="Proteomes" id="UP000565468"/>
    </source>
</evidence>
<feature type="domain" description="GFO/IDH/MocA-like oxidoreductase" evidence="2">
    <location>
        <begin position="155"/>
        <end position="263"/>
    </location>
</feature>
<comment type="caution">
    <text evidence="3">The sequence shown here is derived from an EMBL/GenBank/DDBJ whole genome shotgun (WGS) entry which is preliminary data.</text>
</comment>
<dbReference type="InterPro" id="IPR036291">
    <property type="entry name" value="NAD(P)-bd_dom_sf"/>
</dbReference>
<dbReference type="SUPFAM" id="SSF51735">
    <property type="entry name" value="NAD(P)-binding Rossmann-fold domains"/>
    <property type="match status" value="1"/>
</dbReference>
<evidence type="ECO:0000313" key="3">
    <source>
        <dbReference type="EMBL" id="NMO95117.1"/>
    </source>
</evidence>
<feature type="domain" description="Gfo/Idh/MocA-like oxidoreductase N-terminal" evidence="1">
    <location>
        <begin position="17"/>
        <end position="135"/>
    </location>
</feature>
<organism evidence="3 4">
    <name type="scientific">Paenibacillus lemnae</name>
    <dbReference type="NCBI Taxonomy" id="1330551"/>
    <lineage>
        <taxon>Bacteria</taxon>
        <taxon>Bacillati</taxon>
        <taxon>Bacillota</taxon>
        <taxon>Bacilli</taxon>
        <taxon>Bacillales</taxon>
        <taxon>Paenibacillaceae</taxon>
        <taxon>Paenibacillus</taxon>
    </lineage>
</organism>
<name>A0A848M2J2_PAELE</name>
<dbReference type="InterPro" id="IPR055170">
    <property type="entry name" value="GFO_IDH_MocA-like_dom"/>
</dbReference>
<gene>
    <name evidence="3" type="ORF">HII30_04860</name>
</gene>
<dbReference type="EMBL" id="JABBPN010000003">
    <property type="protein sequence ID" value="NMO95117.1"/>
    <property type="molecule type" value="Genomic_DNA"/>
</dbReference>
<dbReference type="SUPFAM" id="SSF55347">
    <property type="entry name" value="Glyceraldehyde-3-phosphate dehydrogenase-like, C-terminal domain"/>
    <property type="match status" value="1"/>
</dbReference>
<dbReference type="AlphaFoldDB" id="A0A848M2J2"/>
<dbReference type="PANTHER" id="PTHR43054">
    <property type="match status" value="1"/>
</dbReference>
<keyword evidence="4" id="KW-1185">Reference proteome</keyword>
<evidence type="ECO:0000259" key="2">
    <source>
        <dbReference type="Pfam" id="PF22725"/>
    </source>
</evidence>
<sequence length="348" mass="39212">MARAAYIREDDFELLQVRFGIIGTNWITERFIQAAMESDQFRLTAVYSRSQEKGSAFAAKYEPRPAVYTDISEMAASDEVDAVYIASPNSFHAEHAMICMNHGKHVLCEKPMASNTAEVHAMMKAARENNVLLMEALKSTMMPNFKAVRDNMYKLGRIRRYFAGYCQYSSRYDAFQQGTILNAFNPEFSNGSLMDLGVYCIYPMAVLFGRPEAVKAEGIKLSSGVDGEGSLLIRYPDMDAVIMHSKISDSYLPAEIQGENGTMVIDKINQPYDVKIYYRDGTIEDITQSQTHESMFYELEEFIGLLETGKRESSMNSHEATLVTAEIAEEARRQIGLVYPADGKNRVN</sequence>
<dbReference type="GO" id="GO:0000166">
    <property type="term" value="F:nucleotide binding"/>
    <property type="evidence" value="ECO:0007669"/>
    <property type="project" value="InterPro"/>
</dbReference>
<protein>
    <submittedName>
        <fullName evidence="3">Gfo/Idh/MocA family oxidoreductase</fullName>
    </submittedName>
</protein>
<reference evidence="3 4" key="1">
    <citation type="submission" date="2020-04" db="EMBL/GenBank/DDBJ databases">
        <title>Paenibacillus algicola sp. nov., a novel marine bacterium producing alginate lyase.</title>
        <authorList>
            <person name="Huang H."/>
        </authorList>
    </citation>
    <scope>NUCLEOTIDE SEQUENCE [LARGE SCALE GENOMIC DNA]</scope>
    <source>
        <strain evidence="3 4">L7-75</strain>
    </source>
</reference>
<dbReference type="Pfam" id="PF22725">
    <property type="entry name" value="GFO_IDH_MocA_C3"/>
    <property type="match status" value="1"/>
</dbReference>
<proteinExistence type="predicted"/>
<dbReference type="Pfam" id="PF01408">
    <property type="entry name" value="GFO_IDH_MocA"/>
    <property type="match status" value="1"/>
</dbReference>
<dbReference type="PANTHER" id="PTHR43054:SF1">
    <property type="entry name" value="SCYLLO-INOSITOL 2-DEHYDROGENASE (NADP(+)) IOLU"/>
    <property type="match status" value="1"/>
</dbReference>
<dbReference type="Gene3D" id="3.30.360.10">
    <property type="entry name" value="Dihydrodipicolinate Reductase, domain 2"/>
    <property type="match status" value="1"/>
</dbReference>